<dbReference type="AlphaFoldDB" id="D5X4D3"/>
<proteinExistence type="predicted"/>
<accession>D5X4D3</accession>
<sequence>MSSHQTRTQSAQFKVRPLIGAIALALAAPAAFAAAPAAGALPGTFYTNTGATYTGNGTQATIAYTLTGAAVMQWGATFSGASSVSPSLASSTGTAMNNVAGFNIGAGATLNITNNTAGTGLLISDVTGQASQIYGTVSAAGVGPLFIANANGVVLDTNGAVNNGSSGVAFLGFAQDAAAFAGATTAPSVGVNVGAGQTLLTKGDVTVNGAVSAGTVLVAGAGNVNVSSAKSAGVTGWNIVAGENFTFDGTTNATTNGAFAGGSAAVVNLAGGASSGAVGFVGAVVNAAGNVNLSNYVAAFGTASSIVGTLTNNGVLAANGISAGAIVNNGEIDGNGVDLMANTGNVTNNGIINASSGNVSFGVGATGGSVTNNGSILNAGNVLLTADASAGTAANNGTINFANAAGSTLNMSGFNVNLYGTVNANVSSAATALNASNALSSANLSAALSGGVLNLGTTLFATSGSNLQGNAVRVVSGGLTDTTGIYASIGSGPVTSGSNTYGYNLSVFNGATLSGGTTGGVGIYGTTGATNSNINLDGTVAGKSIFIDNANNINGLGGFNITTSSGGALVATFSGNFNAPNGAAARSGAGNFLYNYVPVNVASNGTATIYLDPTNTATAAQLVNVLVNGSATLASALSSPVAIGGSIVAQSSAPNSHLVVQATGNLTLGDTGGFYWPGLMYVGNINAGQPGSLSTLGTITLGGNVSNVIPTNVASEGGIWFMTNNPLNNTGNHQVLTNTNSWINFPAATGFAAAYGAQNATSKTFYGMVTNPTVNTILNTGVLASNMFYGR</sequence>
<protein>
    <submittedName>
        <fullName evidence="2">Uncharacterized protein</fullName>
    </submittedName>
</protein>
<feature type="signal peptide" evidence="1">
    <location>
        <begin position="1"/>
        <end position="33"/>
    </location>
</feature>
<dbReference type="STRING" id="75379.Tint_0322"/>
<dbReference type="HOGENOM" id="CLU_335142_0_0_4"/>
<dbReference type="eggNOG" id="COG3210">
    <property type="taxonomic scope" value="Bacteria"/>
</dbReference>
<dbReference type="NCBIfam" id="TIGR01901">
    <property type="entry name" value="adhes_NPXG"/>
    <property type="match status" value="1"/>
</dbReference>
<evidence type="ECO:0000256" key="1">
    <source>
        <dbReference type="SAM" id="SignalP"/>
    </source>
</evidence>
<dbReference type="InterPro" id="IPR008638">
    <property type="entry name" value="FhaB/CdiA-like_TPS"/>
</dbReference>
<evidence type="ECO:0000313" key="2">
    <source>
        <dbReference type="EMBL" id="ADG29734.1"/>
    </source>
</evidence>
<dbReference type="KEGG" id="tin:Tint_0322"/>
<feature type="chain" id="PRO_5003079855" evidence="1">
    <location>
        <begin position="34"/>
        <end position="791"/>
    </location>
</feature>
<reference evidence="2" key="1">
    <citation type="submission" date="2010-04" db="EMBL/GenBank/DDBJ databases">
        <title>Complete sequence of Thiomonas intermedia K12.</title>
        <authorList>
            <consortium name="US DOE Joint Genome Institute"/>
            <person name="Lucas S."/>
            <person name="Copeland A."/>
            <person name="Lapidus A."/>
            <person name="Cheng J.-F."/>
            <person name="Bruce D."/>
            <person name="Goodwin L."/>
            <person name="Pitluck S."/>
            <person name="Davenport K."/>
            <person name="Detter J.C."/>
            <person name="Han C."/>
            <person name="Tapia R."/>
            <person name="Land M."/>
            <person name="Hauser L."/>
            <person name="Kyrpides N."/>
            <person name="Ovchinnikova G."/>
            <person name="Kerfeld C.A."/>
            <person name="Cannon G.C."/>
            <person name="Heinhorst S."/>
            <person name="Woyke T."/>
        </authorList>
    </citation>
    <scope>NUCLEOTIDE SEQUENCE [LARGE SCALE GENOMIC DNA]</scope>
    <source>
        <strain evidence="2">K12</strain>
    </source>
</reference>
<keyword evidence="1" id="KW-0732">Signal</keyword>
<organism evidence="2">
    <name type="scientific">Thiomonas intermedia (strain K12)</name>
    <name type="common">Thiobacillus intermedius</name>
    <dbReference type="NCBI Taxonomy" id="75379"/>
    <lineage>
        <taxon>Bacteria</taxon>
        <taxon>Pseudomonadati</taxon>
        <taxon>Pseudomonadota</taxon>
        <taxon>Betaproteobacteria</taxon>
        <taxon>Burkholderiales</taxon>
        <taxon>Thiomonas</taxon>
    </lineage>
</organism>
<dbReference type="EMBL" id="CP002021">
    <property type="protein sequence ID" value="ADG29734.1"/>
    <property type="molecule type" value="Genomic_DNA"/>
</dbReference>
<dbReference type="BioCyc" id="TINT75379:TINT_RS01625-MONOMER"/>
<gene>
    <name evidence="2" type="ordered locus">Tint_0322</name>
</gene>
<name>D5X4D3_THIK1</name>